<reference evidence="2" key="1">
    <citation type="journal article" date="2016" name="Nature">
        <title>Genome evolution in the allotetraploid frog Xenopus laevis.</title>
        <authorList>
            <person name="Session A.M."/>
            <person name="Uno Y."/>
            <person name="Kwon T."/>
            <person name="Chapman J.A."/>
            <person name="Toyoda A."/>
            <person name="Takahashi S."/>
            <person name="Fukui A."/>
            <person name="Hikosaka A."/>
            <person name="Suzuki A."/>
            <person name="Kondo M."/>
            <person name="van Heeringen S.J."/>
            <person name="Quigley I."/>
            <person name="Heinz S."/>
            <person name="Ogino H."/>
            <person name="Ochi H."/>
            <person name="Hellsten U."/>
            <person name="Lyons J.B."/>
            <person name="Simakov O."/>
            <person name="Putnam N."/>
            <person name="Stites J."/>
            <person name="Kuroki Y."/>
            <person name="Tanaka T."/>
            <person name="Michiue T."/>
            <person name="Watanabe M."/>
            <person name="Bogdanovic O."/>
            <person name="Lister R."/>
            <person name="Georgiou G."/>
            <person name="Paranjpe S.S."/>
            <person name="van Kruijsbergen I."/>
            <person name="Shu S."/>
            <person name="Carlson J."/>
            <person name="Kinoshita T."/>
            <person name="Ohta Y."/>
            <person name="Mawaribuchi S."/>
            <person name="Jenkins J."/>
            <person name="Grimwood J."/>
            <person name="Schmutz J."/>
            <person name="Mitros T."/>
            <person name="Mozaffari S.V."/>
            <person name="Suzuki Y."/>
            <person name="Haramoto Y."/>
            <person name="Yamamoto T.S."/>
            <person name="Takagi C."/>
            <person name="Heald R."/>
            <person name="Miller K."/>
            <person name="Haudenschild C."/>
            <person name="Kitzman J."/>
            <person name="Nakayama T."/>
            <person name="Izutsu Y."/>
            <person name="Robert J."/>
            <person name="Fortriede J."/>
            <person name="Burns K."/>
            <person name="Lotay V."/>
            <person name="Karimi K."/>
            <person name="Yasuoka Y."/>
            <person name="Dichmann D.S."/>
            <person name="Flajnik M.F."/>
            <person name="Houston D.W."/>
            <person name="Shendure J."/>
            <person name="DuPasquier L."/>
            <person name="Vize P.D."/>
            <person name="Zorn A.M."/>
            <person name="Ito M."/>
            <person name="Marcotte E.M."/>
            <person name="Wallingford J.B."/>
            <person name="Ito Y."/>
            <person name="Asashima M."/>
            <person name="Ueno N."/>
            <person name="Matsuda Y."/>
            <person name="Veenstra G.J."/>
            <person name="Fujiyama A."/>
            <person name="Harland R.M."/>
            <person name="Taira M."/>
            <person name="Rokhsar D.S."/>
        </authorList>
    </citation>
    <scope>NUCLEOTIDE SEQUENCE [LARGE SCALE GENOMIC DNA]</scope>
    <source>
        <strain evidence="2">J</strain>
    </source>
</reference>
<evidence type="ECO:0000313" key="2">
    <source>
        <dbReference type="Proteomes" id="UP000694892"/>
    </source>
</evidence>
<gene>
    <name evidence="1" type="ORF">XELAEV_18034978mg</name>
</gene>
<proteinExistence type="predicted"/>
<dbReference type="Proteomes" id="UP000694892">
    <property type="component" value="Chromosome 7L"/>
</dbReference>
<protein>
    <submittedName>
        <fullName evidence="1">Uncharacterized protein</fullName>
    </submittedName>
</protein>
<organism evidence="1 2">
    <name type="scientific">Xenopus laevis</name>
    <name type="common">African clawed frog</name>
    <dbReference type="NCBI Taxonomy" id="8355"/>
    <lineage>
        <taxon>Eukaryota</taxon>
        <taxon>Metazoa</taxon>
        <taxon>Chordata</taxon>
        <taxon>Craniata</taxon>
        <taxon>Vertebrata</taxon>
        <taxon>Euteleostomi</taxon>
        <taxon>Amphibia</taxon>
        <taxon>Batrachia</taxon>
        <taxon>Anura</taxon>
        <taxon>Pipoidea</taxon>
        <taxon>Pipidae</taxon>
        <taxon>Xenopodinae</taxon>
        <taxon>Xenopus</taxon>
        <taxon>Xenopus</taxon>
    </lineage>
</organism>
<evidence type="ECO:0000313" key="1">
    <source>
        <dbReference type="EMBL" id="OCT71998.1"/>
    </source>
</evidence>
<dbReference type="AlphaFoldDB" id="A0A974CF44"/>
<sequence length="69" mass="8150">MGKWKNVHPPSEMDFLERVRFIRRMKYLTTLRNGIMDSLVLYWCSLGLSPTLIELGTTGISSRRFNWTK</sequence>
<dbReference type="EMBL" id="CM004478">
    <property type="protein sequence ID" value="OCT71998.1"/>
    <property type="molecule type" value="Genomic_DNA"/>
</dbReference>
<name>A0A974CF44_XENLA</name>
<accession>A0A974CF44</accession>